<protein>
    <recommendedName>
        <fullName evidence="3">DUF3240 domain-containing protein</fullName>
    </recommendedName>
</protein>
<dbReference type="STRING" id="1245469.S58_18830"/>
<organism evidence="1 2">
    <name type="scientific">Bradyrhizobium oligotrophicum S58</name>
    <dbReference type="NCBI Taxonomy" id="1245469"/>
    <lineage>
        <taxon>Bacteria</taxon>
        <taxon>Pseudomonadati</taxon>
        <taxon>Pseudomonadota</taxon>
        <taxon>Alphaproteobacteria</taxon>
        <taxon>Hyphomicrobiales</taxon>
        <taxon>Nitrobacteraceae</taxon>
        <taxon>Bradyrhizobium</taxon>
    </lineage>
</organism>
<dbReference type="SUPFAM" id="SSF54913">
    <property type="entry name" value="GlnB-like"/>
    <property type="match status" value="1"/>
</dbReference>
<dbReference type="RefSeq" id="WP_015665017.1">
    <property type="nucleotide sequence ID" value="NC_020453.1"/>
</dbReference>
<sequence>MTNQAVCLTLIAPRELREELFDYISEQTDLVTGFTASDAAGHGVRVRLRSAAERVKGHADEVVVRIVLQENDSERLLERLRSAFAGTKLVYWVVPVTAFGVID</sequence>
<proteinExistence type="predicted"/>
<dbReference type="EMBL" id="AP012603">
    <property type="protein sequence ID" value="BAM87890.1"/>
    <property type="molecule type" value="Genomic_DNA"/>
</dbReference>
<dbReference type="PATRIC" id="fig|1245469.3.peg.1922"/>
<dbReference type="Gene3D" id="3.30.70.120">
    <property type="match status" value="1"/>
</dbReference>
<dbReference type="InterPro" id="IPR015867">
    <property type="entry name" value="N-reg_PII/ATP_PRibTrfase_C"/>
</dbReference>
<reference evidence="1 2" key="1">
    <citation type="journal article" date="2013" name="Appl. Environ. Microbiol.">
        <title>Genome analysis suggests that the soil oligotrophic bacterium Agromonas oligotrophica (Bradyrhizobium oligotrophicum) is a nitrogen-fixing symbiont of Aeschynomene indica.</title>
        <authorList>
            <person name="Okubo T."/>
            <person name="Fukushima S."/>
            <person name="Itakura M."/>
            <person name="Oshima K."/>
            <person name="Longtonglang A."/>
            <person name="Teaumroong N."/>
            <person name="Mitsui H."/>
            <person name="Hattori M."/>
            <person name="Hattori R."/>
            <person name="Hattori T."/>
            <person name="Minamisawa K."/>
        </authorList>
    </citation>
    <scope>NUCLEOTIDE SEQUENCE [LARGE SCALE GENOMIC DNA]</scope>
    <source>
        <strain evidence="1 2">S58</strain>
    </source>
</reference>
<accession>M4ZNT6</accession>
<dbReference type="OrthoDB" id="7619919at2"/>
<dbReference type="HOGENOM" id="CLU_156351_0_0_5"/>
<dbReference type="Pfam" id="PF11582">
    <property type="entry name" value="DUF3240"/>
    <property type="match status" value="1"/>
</dbReference>
<dbReference type="Proteomes" id="UP000011841">
    <property type="component" value="Chromosome"/>
</dbReference>
<evidence type="ECO:0000313" key="2">
    <source>
        <dbReference type="Proteomes" id="UP000011841"/>
    </source>
</evidence>
<dbReference type="eggNOG" id="ENOG5033HXW">
    <property type="taxonomic scope" value="Bacteria"/>
</dbReference>
<evidence type="ECO:0000313" key="1">
    <source>
        <dbReference type="EMBL" id="BAM87890.1"/>
    </source>
</evidence>
<dbReference type="AlphaFoldDB" id="M4ZNT6"/>
<evidence type="ECO:0008006" key="3">
    <source>
        <dbReference type="Google" id="ProtNLM"/>
    </source>
</evidence>
<gene>
    <name evidence="1" type="ORF">S58_18830</name>
</gene>
<dbReference type="KEGG" id="aol:S58_18830"/>
<name>M4ZNT6_9BRAD</name>
<keyword evidence="2" id="KW-1185">Reference proteome</keyword>
<dbReference type="InterPro" id="IPR011322">
    <property type="entry name" value="N-reg_PII-like_a/b"/>
</dbReference>
<dbReference type="InterPro" id="IPR021634">
    <property type="entry name" value="DUF3240"/>
</dbReference>
<dbReference type="GeneID" id="301815805"/>